<name>A0ABN9VWS2_9DINO</name>
<evidence type="ECO:0008006" key="4">
    <source>
        <dbReference type="Google" id="ProtNLM"/>
    </source>
</evidence>
<protein>
    <recommendedName>
        <fullName evidence="4">Separase</fullName>
    </recommendedName>
</protein>
<proteinExistence type="predicted"/>
<feature type="compositionally biased region" description="Basic residues" evidence="1">
    <location>
        <begin position="826"/>
        <end position="844"/>
    </location>
</feature>
<evidence type="ECO:0000313" key="2">
    <source>
        <dbReference type="EMBL" id="CAK0877953.1"/>
    </source>
</evidence>
<reference evidence="2" key="1">
    <citation type="submission" date="2023-10" db="EMBL/GenBank/DDBJ databases">
        <authorList>
            <person name="Chen Y."/>
            <person name="Shah S."/>
            <person name="Dougan E. K."/>
            <person name="Thang M."/>
            <person name="Chan C."/>
        </authorList>
    </citation>
    <scope>NUCLEOTIDE SEQUENCE [LARGE SCALE GENOMIC DNA]</scope>
</reference>
<dbReference type="EMBL" id="CAUYUJ010017793">
    <property type="protein sequence ID" value="CAK0877953.1"/>
    <property type="molecule type" value="Genomic_DNA"/>
</dbReference>
<evidence type="ECO:0000313" key="3">
    <source>
        <dbReference type="Proteomes" id="UP001189429"/>
    </source>
</evidence>
<sequence length="844" mass="89536">MAEYNDWGTAESPMLESRYHGSGGWGAGASSAGVSQSGEVSSRPAPLRLALDPAGLGGALLLLSACGNMLEEFDLLMEENANMLVAGGAYRSADRALYRTASKQGANLMENFLLGHGLPAERIRRLDFNNGVNITPEEEVREFFRLLPPGQPALVYYCGPVTLEGEFALVWYNQEDEQNVAVIDPAFLVPDPAALGGDVFVVADASCTARCWLAPSLRVQGVAAWAASARRDEGGIPPLTAWLTGSQAHAAGPPEGALFWVPPVRAARTRGGLAPLAPHPSCARPALSGLTRLPGFGELFRGPVPPPDRAGSLLWELQQQLGAGTKQEQLCLGSTEMVARGAALMLASILEAHGEKGPSALLLQVLWLLHVMVVHAPAERWVGSLPRALSAVLAVAGLRGCPEPDVATLGLLRAAVLGLAAACASKCPLCRQRCCREHWEDLLVMSGQAIEGAFGEAATLAGCRVVTQLASLRVPEKDEELWMVDGLRKTLWSQEWCPDTLQALLFTSLNSTKLKLHLLSGIRYGEFRELLSRAGPATKAQILALIRSVVAVEPPSLAAGKLKPELVDTVIMHLCETERMGLAALGAIAVADEGLAERAAEGGAICAAWALSCDGLYSDRAVEQEAFGEGSGPLREQALFCAFTLLRTKPRIGALAASSMSRALREGTAAGAEVQRFGMKLMGRLAQTKEGAALVEPHAEVLLETLASPHCQVAAALAGCCAVGNLLACAPASRVRLAGQRVKLVKAMQRLADAAHARGDDEALAQREEILRWSRVFVETLGGDWRRHAGGPRPAPEAGEPVPEPPRSEADSDEFCVHDSGSASARGRRRTRAAPRAGRPPRRT</sequence>
<evidence type="ECO:0000256" key="1">
    <source>
        <dbReference type="SAM" id="MobiDB-lite"/>
    </source>
</evidence>
<comment type="caution">
    <text evidence="2">The sequence shown here is derived from an EMBL/GenBank/DDBJ whole genome shotgun (WGS) entry which is preliminary data.</text>
</comment>
<dbReference type="Proteomes" id="UP001189429">
    <property type="component" value="Unassembled WGS sequence"/>
</dbReference>
<feature type="region of interest" description="Disordered" evidence="1">
    <location>
        <begin position="784"/>
        <end position="844"/>
    </location>
</feature>
<keyword evidence="3" id="KW-1185">Reference proteome</keyword>
<accession>A0ABN9VWS2</accession>
<gene>
    <name evidence="2" type="ORF">PCOR1329_LOCUS61858</name>
</gene>
<organism evidence="2 3">
    <name type="scientific">Prorocentrum cordatum</name>
    <dbReference type="NCBI Taxonomy" id="2364126"/>
    <lineage>
        <taxon>Eukaryota</taxon>
        <taxon>Sar</taxon>
        <taxon>Alveolata</taxon>
        <taxon>Dinophyceae</taxon>
        <taxon>Prorocentrales</taxon>
        <taxon>Prorocentraceae</taxon>
        <taxon>Prorocentrum</taxon>
    </lineage>
</organism>